<keyword evidence="2" id="KW-1185">Reference proteome</keyword>
<evidence type="ECO:0000313" key="2">
    <source>
        <dbReference type="Proteomes" id="UP001162164"/>
    </source>
</evidence>
<organism evidence="1 2">
    <name type="scientific">Molorchus minor</name>
    <dbReference type="NCBI Taxonomy" id="1323400"/>
    <lineage>
        <taxon>Eukaryota</taxon>
        <taxon>Metazoa</taxon>
        <taxon>Ecdysozoa</taxon>
        <taxon>Arthropoda</taxon>
        <taxon>Hexapoda</taxon>
        <taxon>Insecta</taxon>
        <taxon>Pterygota</taxon>
        <taxon>Neoptera</taxon>
        <taxon>Endopterygota</taxon>
        <taxon>Coleoptera</taxon>
        <taxon>Polyphaga</taxon>
        <taxon>Cucujiformia</taxon>
        <taxon>Chrysomeloidea</taxon>
        <taxon>Cerambycidae</taxon>
        <taxon>Lamiinae</taxon>
        <taxon>Monochamini</taxon>
        <taxon>Molorchus</taxon>
    </lineage>
</organism>
<dbReference type="Proteomes" id="UP001162164">
    <property type="component" value="Unassembled WGS sequence"/>
</dbReference>
<dbReference type="EMBL" id="JAPWTJ010003844">
    <property type="protein sequence ID" value="KAJ8951255.1"/>
    <property type="molecule type" value="Genomic_DNA"/>
</dbReference>
<protein>
    <submittedName>
        <fullName evidence="1">Uncharacterized protein</fullName>
    </submittedName>
</protein>
<evidence type="ECO:0000313" key="1">
    <source>
        <dbReference type="EMBL" id="KAJ8951255.1"/>
    </source>
</evidence>
<name>A0ABQ9IQA4_9CUCU</name>
<gene>
    <name evidence="1" type="ORF">NQ317_018735</name>
</gene>
<comment type="caution">
    <text evidence="1">The sequence shown here is derived from an EMBL/GenBank/DDBJ whole genome shotgun (WGS) entry which is preliminary data.</text>
</comment>
<proteinExistence type="predicted"/>
<reference evidence="1" key="1">
    <citation type="journal article" date="2023" name="Insect Mol. Biol.">
        <title>Genome sequencing provides insights into the evolution of gene families encoding plant cell wall-degrading enzymes in longhorned beetles.</title>
        <authorList>
            <person name="Shin N.R."/>
            <person name="Okamura Y."/>
            <person name="Kirsch R."/>
            <person name="Pauchet Y."/>
        </authorList>
    </citation>
    <scope>NUCLEOTIDE SEQUENCE</scope>
    <source>
        <strain evidence="1">MMC_N1</strain>
    </source>
</reference>
<accession>A0ABQ9IQA4</accession>
<sequence>MPVPQSDDRLYSHGSRRLNSEDDFAGEAFTALGSIPGVTDTGPGVDNFHGLKPVELVLMQQHQKSSNSPNSRVEDWGQNLAMEFVKKQKQRFAIK</sequence>